<evidence type="ECO:0000313" key="2">
    <source>
        <dbReference type="Proteomes" id="UP001246858"/>
    </source>
</evidence>
<dbReference type="EMBL" id="JAVDTF010000003">
    <property type="protein sequence ID" value="MDR6784610.1"/>
    <property type="molecule type" value="Genomic_DNA"/>
</dbReference>
<proteinExistence type="predicted"/>
<accession>A0ACC6KZK1</accession>
<dbReference type="Proteomes" id="UP001246858">
    <property type="component" value="Unassembled WGS sequence"/>
</dbReference>
<evidence type="ECO:0000313" key="1">
    <source>
        <dbReference type="EMBL" id="MDR6784610.1"/>
    </source>
</evidence>
<name>A0ACC6KZK1_9SPHI</name>
<comment type="caution">
    <text evidence="1">The sequence shown here is derived from an EMBL/GenBank/DDBJ whole genome shotgun (WGS) entry which is preliminary data.</text>
</comment>
<sequence>MPLSNKTGNYGINNLYRPTWKITDISGYKDYDTTGYNKWAIAEIKFNTMQSYLEDVINKKMPQAAYTYFLKNDPTTDTSYLFKNRISRNLIGVFIGVKDHLKYVIVDKNGNKSFKDDSVLVFDLDKQKKHPAIEVYIDYFDGERIRQAQVPFAIDAYNESSSVEEALKPAVAFIDQSYKQGIYNDGHSKWTITVDNPHFFLYKNEIFSLCIDPAGKPESVDNRYVYSSKDSIPIGKKLYTVKSLINDTLYLSYVAPYLKSTGAINTIAPEITGQDLVTNKEFSLHKKKGQYVLLDFWGSWCKPCIAALPKLLDIHRKYNRFGLQVVSVAFDHKKDLDKLKTLINEHNLKWEHLFVDRAGTQQITKDYQVQIYPTTILINPNGKVVFRGTGEKSLIEIDKFLEKAYQPSPMR</sequence>
<keyword evidence="1" id="KW-0413">Isomerase</keyword>
<reference evidence="1" key="1">
    <citation type="submission" date="2023-07" db="EMBL/GenBank/DDBJ databases">
        <title>Sorghum-associated microbial communities from plants grown in Nebraska, USA.</title>
        <authorList>
            <person name="Schachtman D."/>
        </authorList>
    </citation>
    <scope>NUCLEOTIDE SEQUENCE</scope>
    <source>
        <strain evidence="1">2697</strain>
    </source>
</reference>
<gene>
    <name evidence="1" type="ORF">J2X78_003184</name>
</gene>
<organism evidence="1 2">
    <name type="scientific">Pedobacter africanus</name>
    <dbReference type="NCBI Taxonomy" id="151894"/>
    <lineage>
        <taxon>Bacteria</taxon>
        <taxon>Pseudomonadati</taxon>
        <taxon>Bacteroidota</taxon>
        <taxon>Sphingobacteriia</taxon>
        <taxon>Sphingobacteriales</taxon>
        <taxon>Sphingobacteriaceae</taxon>
        <taxon>Pedobacter</taxon>
    </lineage>
</organism>
<keyword evidence="2" id="KW-1185">Reference proteome</keyword>
<protein>
    <submittedName>
        <fullName evidence="1">Thiol-disulfide isomerase/thioredoxin</fullName>
    </submittedName>
</protein>